<dbReference type="InterPro" id="IPR003646">
    <property type="entry name" value="SH3-like_bac-type"/>
</dbReference>
<dbReference type="RefSeq" id="WP_200486671.1">
    <property type="nucleotide sequence ID" value="NZ_JAEPIV010000020.1"/>
</dbReference>
<sequence length="432" mass="46689">MLKSFNAHPVFAGAILLLASGPLCAGDLVTIMAGEVRDGPSATARKIETLPVGTRLIEVSRSNNQAWVQVARNGKTIGFVAVGQVRAENSARQFSAAGLDGLLIGAQAEANQAKEARLQQAERDRLAAEERRRQEVEEEAAKEAAFRARRARYNAELAEMLADDDDGTNDGNRIMMNSLNRIQSNTQRSLQQIEQSNRLAQQAERRQQQLEQERRRDDQDRARRQADANIAAQRAHCTSSGGAWTSERCTLTPSGSLRSGIGRGIGTASPVPDTASTAIAGYVPPPARYQLPSAPAPVVAKPPATAREPEKIQMIEALAYCYDLSKSSGGGKTGWICDGPTQRLSVSEPSLARALELSGCQRPDPYSRANGYKDGNIHFCEIGLQSYHVDISKKYPLTSGILTSRERYTCLKNNTTGCGRGNALGIVQGAGW</sequence>
<evidence type="ECO:0000256" key="2">
    <source>
        <dbReference type="SAM" id="MobiDB-lite"/>
    </source>
</evidence>
<feature type="compositionally biased region" description="Polar residues" evidence="2">
    <location>
        <begin position="236"/>
        <end position="248"/>
    </location>
</feature>
<evidence type="ECO:0000313" key="6">
    <source>
        <dbReference type="Proteomes" id="UP000654452"/>
    </source>
</evidence>
<accession>A0ABS1I4M9</accession>
<dbReference type="Gene3D" id="2.30.30.40">
    <property type="entry name" value="SH3 Domains"/>
    <property type="match status" value="1"/>
</dbReference>
<keyword evidence="3" id="KW-0732">Signal</keyword>
<evidence type="ECO:0000259" key="4">
    <source>
        <dbReference type="Pfam" id="PF08239"/>
    </source>
</evidence>
<feature type="compositionally biased region" description="Polar residues" evidence="2">
    <location>
        <begin position="185"/>
        <end position="199"/>
    </location>
</feature>
<feature type="region of interest" description="Disordered" evidence="2">
    <location>
        <begin position="185"/>
        <end position="248"/>
    </location>
</feature>
<proteinExistence type="predicted"/>
<feature type="chain" id="PRO_5045362570" evidence="3">
    <location>
        <begin position="26"/>
        <end position="432"/>
    </location>
</feature>
<name>A0ABS1I4M9_9PROT</name>
<feature type="coiled-coil region" evidence="1">
    <location>
        <begin position="104"/>
        <end position="139"/>
    </location>
</feature>
<gene>
    <name evidence="5" type="ORF">JJL56_24595</name>
</gene>
<reference evidence="5 6" key="1">
    <citation type="submission" date="2021-01" db="EMBL/GenBank/DDBJ databases">
        <title>Azospirillum sp. YIM DDC1 draft genome.</title>
        <authorList>
            <person name="Wang Y.-X."/>
        </authorList>
    </citation>
    <scope>NUCLEOTIDE SEQUENCE [LARGE SCALE GENOMIC DNA]</scope>
    <source>
        <strain evidence="5 6">YIM DDC1</strain>
    </source>
</reference>
<dbReference type="Proteomes" id="UP000654452">
    <property type="component" value="Unassembled WGS sequence"/>
</dbReference>
<comment type="caution">
    <text evidence="5">The sequence shown here is derived from an EMBL/GenBank/DDBJ whole genome shotgun (WGS) entry which is preliminary data.</text>
</comment>
<feature type="signal peptide" evidence="3">
    <location>
        <begin position="1"/>
        <end position="25"/>
    </location>
</feature>
<evidence type="ECO:0000313" key="5">
    <source>
        <dbReference type="EMBL" id="MBK4722037.1"/>
    </source>
</evidence>
<evidence type="ECO:0000256" key="3">
    <source>
        <dbReference type="SAM" id="SignalP"/>
    </source>
</evidence>
<keyword evidence="6" id="KW-1185">Reference proteome</keyword>
<feature type="domain" description="SH3b" evidence="4">
    <location>
        <begin position="36"/>
        <end position="81"/>
    </location>
</feature>
<evidence type="ECO:0000256" key="1">
    <source>
        <dbReference type="SAM" id="Coils"/>
    </source>
</evidence>
<organism evidence="5 6">
    <name type="scientific">Azospirillum aestuarii</name>
    <dbReference type="NCBI Taxonomy" id="2802052"/>
    <lineage>
        <taxon>Bacteria</taxon>
        <taxon>Pseudomonadati</taxon>
        <taxon>Pseudomonadota</taxon>
        <taxon>Alphaproteobacteria</taxon>
        <taxon>Rhodospirillales</taxon>
        <taxon>Azospirillaceae</taxon>
        <taxon>Azospirillum</taxon>
    </lineage>
</organism>
<keyword evidence="1" id="KW-0175">Coiled coil</keyword>
<dbReference type="EMBL" id="JAEPIV010000020">
    <property type="protein sequence ID" value="MBK4722037.1"/>
    <property type="molecule type" value="Genomic_DNA"/>
</dbReference>
<protein>
    <submittedName>
        <fullName evidence="5">SH3 domain-containing protein</fullName>
    </submittedName>
</protein>
<feature type="compositionally biased region" description="Basic and acidic residues" evidence="2">
    <location>
        <begin position="203"/>
        <end position="226"/>
    </location>
</feature>
<dbReference type="Pfam" id="PF08239">
    <property type="entry name" value="SH3_3"/>
    <property type="match status" value="1"/>
</dbReference>